<comment type="subcellular location">
    <subcellularLocation>
        <location evidence="1">Cell membrane</location>
        <topology evidence="1">Multi-pass membrane protein</topology>
    </subcellularLocation>
</comment>
<keyword evidence="19" id="KW-1185">Reference proteome</keyword>
<feature type="compositionally biased region" description="Low complexity" evidence="14">
    <location>
        <begin position="25"/>
        <end position="37"/>
    </location>
</feature>
<evidence type="ECO:0000313" key="19">
    <source>
        <dbReference type="Proteomes" id="UP000007799"/>
    </source>
</evidence>
<gene>
    <name evidence="18" type="ORF">PTSG_00895</name>
</gene>
<evidence type="ECO:0000256" key="12">
    <source>
        <dbReference type="ARBA" id="ARBA00023303"/>
    </source>
</evidence>
<dbReference type="GO" id="GO:0098703">
    <property type="term" value="P:calcium ion import across plasma membrane"/>
    <property type="evidence" value="ECO:0007669"/>
    <property type="project" value="TreeGrafter"/>
</dbReference>
<feature type="domain" description="Isochorismatase-like" evidence="17">
    <location>
        <begin position="812"/>
        <end position="1027"/>
    </location>
</feature>
<feature type="compositionally biased region" description="Polar residues" evidence="14">
    <location>
        <begin position="1"/>
        <end position="12"/>
    </location>
</feature>
<accession>F2TXS9</accession>
<evidence type="ECO:0000256" key="9">
    <source>
        <dbReference type="ARBA" id="ARBA00022989"/>
    </source>
</evidence>
<keyword evidence="12" id="KW-0407">Ion channel</keyword>
<dbReference type="eggNOG" id="KOG3676">
    <property type="taxonomic scope" value="Eukaryota"/>
</dbReference>
<dbReference type="OrthoDB" id="1739143at2759"/>
<evidence type="ECO:0000259" key="17">
    <source>
        <dbReference type="Pfam" id="PF00857"/>
    </source>
</evidence>
<keyword evidence="5" id="KW-0109">Calcium transport</keyword>
<dbReference type="Pfam" id="PF12796">
    <property type="entry name" value="Ank_2"/>
    <property type="match status" value="2"/>
</dbReference>
<dbReference type="EMBL" id="GL832956">
    <property type="protein sequence ID" value="EGD76188.1"/>
    <property type="molecule type" value="Genomic_DNA"/>
</dbReference>
<dbReference type="FunCoup" id="F2TXS9">
    <property type="interactions" value="122"/>
</dbReference>
<keyword evidence="10" id="KW-0406">Ion transport</keyword>
<evidence type="ECO:0000256" key="2">
    <source>
        <dbReference type="ARBA" id="ARBA00006336"/>
    </source>
</evidence>
<dbReference type="PROSITE" id="PS50297">
    <property type="entry name" value="ANK_REP_REGION"/>
    <property type="match status" value="2"/>
</dbReference>
<evidence type="ECO:0000256" key="15">
    <source>
        <dbReference type="SAM" id="Phobius"/>
    </source>
</evidence>
<dbReference type="PANTHER" id="PTHR10582:SF2">
    <property type="entry name" value="INACTIVE"/>
    <property type="match status" value="1"/>
</dbReference>
<reference evidence="18" key="1">
    <citation type="submission" date="2009-08" db="EMBL/GenBank/DDBJ databases">
        <title>Annotation of Salpingoeca rosetta.</title>
        <authorList>
            <consortium name="The Broad Institute Genome Sequencing Platform"/>
            <person name="Russ C."/>
            <person name="Cuomo C."/>
            <person name="Burger G."/>
            <person name="Gray M.W."/>
            <person name="Holland P.W.H."/>
            <person name="King N."/>
            <person name="Lang F.B.F."/>
            <person name="Roger A.J."/>
            <person name="Ruiz-Trillo I."/>
            <person name="Young S.K."/>
            <person name="Zeng Q."/>
            <person name="Gargeya S."/>
            <person name="Alvarado L."/>
            <person name="Berlin A."/>
            <person name="Chapman S.B."/>
            <person name="Chen Z."/>
            <person name="Freedman E."/>
            <person name="Gellesch M."/>
            <person name="Goldberg J."/>
            <person name="Griggs A."/>
            <person name="Gujja S."/>
            <person name="Heilman E."/>
            <person name="Heiman D."/>
            <person name="Howarth C."/>
            <person name="Mehta T."/>
            <person name="Neiman D."/>
            <person name="Pearson M."/>
            <person name="Roberts A."/>
            <person name="Saif S."/>
            <person name="Shea T."/>
            <person name="Shenoy N."/>
            <person name="Sisk P."/>
            <person name="Stolte C."/>
            <person name="Sykes S."/>
            <person name="White J."/>
            <person name="Yandava C."/>
            <person name="Haas B."/>
            <person name="Nusbaum C."/>
            <person name="Birren B."/>
        </authorList>
    </citation>
    <scope>NUCLEOTIDE SEQUENCE [LARGE SCALE GENOMIC DNA]</scope>
    <source>
        <strain evidence="18">ATCC 50818</strain>
    </source>
</reference>
<evidence type="ECO:0000256" key="5">
    <source>
        <dbReference type="ARBA" id="ARBA00022568"/>
    </source>
</evidence>
<evidence type="ECO:0000313" key="18">
    <source>
        <dbReference type="EMBL" id="EGD76188.1"/>
    </source>
</evidence>
<dbReference type="eggNOG" id="KOG4003">
    <property type="taxonomic scope" value="Eukaryota"/>
</dbReference>
<keyword evidence="9 15" id="KW-1133">Transmembrane helix</keyword>
<feature type="region of interest" description="Disordered" evidence="14">
    <location>
        <begin position="664"/>
        <end position="686"/>
    </location>
</feature>
<keyword evidence="13" id="KW-0040">ANK repeat</keyword>
<dbReference type="Pfam" id="PF00857">
    <property type="entry name" value="Isochorismatase"/>
    <property type="match status" value="1"/>
</dbReference>
<dbReference type="GeneID" id="16078958"/>
<feature type="repeat" description="ANK" evidence="13">
    <location>
        <begin position="200"/>
        <end position="232"/>
    </location>
</feature>
<dbReference type="RefSeq" id="XP_004998363.1">
    <property type="nucleotide sequence ID" value="XM_004998306.1"/>
</dbReference>
<keyword evidence="11 15" id="KW-0472">Membrane</keyword>
<evidence type="ECO:0000256" key="7">
    <source>
        <dbReference type="ARBA" id="ARBA00022737"/>
    </source>
</evidence>
<protein>
    <submittedName>
        <fullName evidence="18">Uncharacterized protein</fullName>
    </submittedName>
</protein>
<comment type="similarity">
    <text evidence="2">Belongs to the isochorismatase family.</text>
</comment>
<keyword evidence="6 15" id="KW-0812">Transmembrane</keyword>
<proteinExistence type="inferred from homology"/>
<evidence type="ECO:0000256" key="14">
    <source>
        <dbReference type="SAM" id="MobiDB-lite"/>
    </source>
</evidence>
<dbReference type="GO" id="GO:0005262">
    <property type="term" value="F:calcium channel activity"/>
    <property type="evidence" value="ECO:0007669"/>
    <property type="project" value="TreeGrafter"/>
</dbReference>
<dbReference type="InterPro" id="IPR024862">
    <property type="entry name" value="TRPV"/>
</dbReference>
<dbReference type="SUPFAM" id="SSF52499">
    <property type="entry name" value="Isochorismatase-like hydrolases"/>
    <property type="match status" value="1"/>
</dbReference>
<dbReference type="Gene3D" id="1.25.40.20">
    <property type="entry name" value="Ankyrin repeat-containing domain"/>
    <property type="match status" value="1"/>
</dbReference>
<dbReference type="Proteomes" id="UP000007799">
    <property type="component" value="Unassembled WGS sequence"/>
</dbReference>
<dbReference type="GO" id="GO:0005886">
    <property type="term" value="C:plasma membrane"/>
    <property type="evidence" value="ECO:0007669"/>
    <property type="project" value="UniProtKB-SubCell"/>
</dbReference>
<dbReference type="InterPro" id="IPR036380">
    <property type="entry name" value="Isochorismatase-like_sf"/>
</dbReference>
<feature type="repeat" description="ANK" evidence="13">
    <location>
        <begin position="152"/>
        <end position="184"/>
    </location>
</feature>
<dbReference type="AlphaFoldDB" id="F2TXS9"/>
<organism evidence="19">
    <name type="scientific">Salpingoeca rosetta (strain ATCC 50818 / BSB-021)</name>
    <dbReference type="NCBI Taxonomy" id="946362"/>
    <lineage>
        <taxon>Eukaryota</taxon>
        <taxon>Choanoflagellata</taxon>
        <taxon>Craspedida</taxon>
        <taxon>Salpingoecidae</taxon>
        <taxon>Salpingoeca</taxon>
    </lineage>
</organism>
<name>F2TXS9_SALR5</name>
<keyword evidence="4" id="KW-1003">Cell membrane</keyword>
<evidence type="ECO:0000256" key="1">
    <source>
        <dbReference type="ARBA" id="ARBA00004651"/>
    </source>
</evidence>
<dbReference type="Pfam" id="PF00520">
    <property type="entry name" value="Ion_trans"/>
    <property type="match status" value="1"/>
</dbReference>
<feature type="transmembrane region" description="Helical" evidence="15">
    <location>
        <begin position="400"/>
        <end position="419"/>
    </location>
</feature>
<keyword evidence="8" id="KW-0106">Calcium</keyword>
<dbReference type="InterPro" id="IPR000868">
    <property type="entry name" value="Isochorismatase-like_dom"/>
</dbReference>
<evidence type="ECO:0000256" key="6">
    <source>
        <dbReference type="ARBA" id="ARBA00022692"/>
    </source>
</evidence>
<dbReference type="SMART" id="SM00248">
    <property type="entry name" value="ANK"/>
    <property type="match status" value="5"/>
</dbReference>
<feature type="region of interest" description="Disordered" evidence="14">
    <location>
        <begin position="1"/>
        <end position="61"/>
    </location>
</feature>
<evidence type="ECO:0000259" key="16">
    <source>
        <dbReference type="Pfam" id="PF00520"/>
    </source>
</evidence>
<evidence type="ECO:0000256" key="4">
    <source>
        <dbReference type="ARBA" id="ARBA00022475"/>
    </source>
</evidence>
<evidence type="ECO:0000256" key="8">
    <source>
        <dbReference type="ARBA" id="ARBA00022837"/>
    </source>
</evidence>
<evidence type="ECO:0000256" key="11">
    <source>
        <dbReference type="ARBA" id="ARBA00023136"/>
    </source>
</evidence>
<dbReference type="InterPro" id="IPR005821">
    <property type="entry name" value="Ion_trans_dom"/>
</dbReference>
<feature type="transmembrane region" description="Helical" evidence="15">
    <location>
        <begin position="506"/>
        <end position="526"/>
    </location>
</feature>
<dbReference type="PROSITE" id="PS50088">
    <property type="entry name" value="ANK_REPEAT"/>
    <property type="match status" value="2"/>
</dbReference>
<dbReference type="SUPFAM" id="SSF48403">
    <property type="entry name" value="Ankyrin repeat"/>
    <property type="match status" value="1"/>
</dbReference>
<keyword evidence="3" id="KW-0813">Transport</keyword>
<feature type="transmembrane region" description="Helical" evidence="15">
    <location>
        <begin position="358"/>
        <end position="380"/>
    </location>
</feature>
<sequence length="1075" mass="122942">MVRRGNSVTDTTEAFEMQHNPDPVRQPSMRSRSGSSNLRRRSMTERKASSNAQSRQFERRRADQVRIWSENRPFFAAKAGLLKVLQKFEESSFASHEERVDFYVNNRDPVGATVLHVTILCESLDVAKYLIKTYGAKLVRQPYESTPPSPYEGETALHLAIVKRQYELAKMLVQYGADINAHTTGTFFDQEISVDKGLYFGSTPLHFAVCSGDLRMAEYLLNHNADASLPDSYGNTALHLCVVYEDQAMYDLVASRDQAFEGKLRVARNNDGLTPLKLAASLASATMFKHILHRNRELNWAFGPIKEYLYPLKELDSVEKEGVLDILVQHGSLEHATLLKLPPLHDMLAEKWSRFAKFAFGCFIMIYMVVIACLIAALYLTQEPNSYSSTQDLARLLLEIIVVFWVTVDTVAFEIPELVRYVRHGIRPSQLYAGSFVFVMSNWLFRAMLVICIVLRVSDAQANVQRTFLSFLAVLGMLYLLHFARGVRAFSKFILMTERMVIDMRFWTIVFAVELVGFALGFQLLFNNHDPHTGPIDLETMWIGMFTLVKWTMGEFNFTSNEVEVSISQPASYILFIGFVILSSTVLFNILIALMTSTFQTYDAEATTLSTMQWATTIISIEYKLRRIGVYSKKWRTGTPGEDCGGRPNEFYKVTLVYDAPDKAKRDSEGGVSPTKHEAKKHVPGYPSTYHDRNVDRWDTIMRRVNSDSPSGNYIEDYSEMVSIFELYEVMEQRSVNRETAAFILQDLVFNNALNPTEELKNTVLKASQVVAAELDPDGDDDIPYETLATFCRLSRMSLIQRKNSYETRRHALIVVDCQNDFTANGAVPVTGYHKRNVINQINALREQFPWDLVVMTQDWHPRNHISFKGSELGRAVYDDDEDVVERRCHNGDLVYLPDDVDDMIWPPHCIQNTDGADFVPELMVKDDDIIVRKAMDPAVDSYSAFWDNARKSQTRLFEHLFNHQIEDVFIVGLGFDCAVGRTARDAATYGFNTHVIEDCTCWFDDRWRNEMHLELFDAHVQVIKTTDIIAHRERSSFVVLDSNTISEISSRSKKVVRKRPTQKFVRRTRMISHA</sequence>
<evidence type="ECO:0000256" key="10">
    <source>
        <dbReference type="ARBA" id="ARBA00023065"/>
    </source>
</evidence>
<dbReference type="InterPro" id="IPR002110">
    <property type="entry name" value="Ankyrin_rpt"/>
</dbReference>
<feature type="transmembrane region" description="Helical" evidence="15">
    <location>
        <begin position="431"/>
        <end position="456"/>
    </location>
</feature>
<feature type="domain" description="Ion transport" evidence="16">
    <location>
        <begin position="359"/>
        <end position="605"/>
    </location>
</feature>
<feature type="transmembrane region" description="Helical" evidence="15">
    <location>
        <begin position="573"/>
        <end position="594"/>
    </location>
</feature>
<dbReference type="PANTHER" id="PTHR10582">
    <property type="entry name" value="TRANSIENT RECEPTOR POTENTIAL ION CHANNEL PROTEIN"/>
    <property type="match status" value="1"/>
</dbReference>
<dbReference type="STRING" id="946362.F2TXS9"/>
<evidence type="ECO:0000256" key="3">
    <source>
        <dbReference type="ARBA" id="ARBA00022448"/>
    </source>
</evidence>
<dbReference type="Gene3D" id="3.40.50.850">
    <property type="entry name" value="Isochorismatase-like"/>
    <property type="match status" value="1"/>
</dbReference>
<dbReference type="InterPro" id="IPR036770">
    <property type="entry name" value="Ankyrin_rpt-contain_sf"/>
</dbReference>
<evidence type="ECO:0000256" key="13">
    <source>
        <dbReference type="PROSITE-ProRule" id="PRU00023"/>
    </source>
</evidence>
<dbReference type="KEGG" id="sre:PTSG_00895"/>
<keyword evidence="7" id="KW-0677">Repeat</keyword>
<dbReference type="InParanoid" id="F2TXS9"/>
<feature type="transmembrane region" description="Helical" evidence="15">
    <location>
        <begin position="468"/>
        <end position="485"/>
    </location>
</feature>